<reference evidence="3" key="1">
    <citation type="journal article" date="2023" name="Mol. Phylogenet. Evol.">
        <title>Genome-scale phylogeny and comparative genomics of the fungal order Sordariales.</title>
        <authorList>
            <person name="Hensen N."/>
            <person name="Bonometti L."/>
            <person name="Westerberg I."/>
            <person name="Brannstrom I.O."/>
            <person name="Guillou S."/>
            <person name="Cros-Aarteil S."/>
            <person name="Calhoun S."/>
            <person name="Haridas S."/>
            <person name="Kuo A."/>
            <person name="Mondo S."/>
            <person name="Pangilinan J."/>
            <person name="Riley R."/>
            <person name="LaButti K."/>
            <person name="Andreopoulos B."/>
            <person name="Lipzen A."/>
            <person name="Chen C."/>
            <person name="Yan M."/>
            <person name="Daum C."/>
            <person name="Ng V."/>
            <person name="Clum A."/>
            <person name="Steindorff A."/>
            <person name="Ohm R.A."/>
            <person name="Martin F."/>
            <person name="Silar P."/>
            <person name="Natvig D.O."/>
            <person name="Lalanne C."/>
            <person name="Gautier V."/>
            <person name="Ament-Velasquez S.L."/>
            <person name="Kruys A."/>
            <person name="Hutchinson M.I."/>
            <person name="Powell A.J."/>
            <person name="Barry K."/>
            <person name="Miller A.N."/>
            <person name="Grigoriev I.V."/>
            <person name="Debuchy R."/>
            <person name="Gladieux P."/>
            <person name="Hiltunen Thoren M."/>
            <person name="Johannesson H."/>
        </authorList>
    </citation>
    <scope>NUCLEOTIDE SEQUENCE</scope>
    <source>
        <strain evidence="3">CBS 103.79</strain>
    </source>
</reference>
<keyword evidence="1" id="KW-0472">Membrane</keyword>
<feature type="non-terminal residue" evidence="3">
    <location>
        <position position="1"/>
    </location>
</feature>
<evidence type="ECO:0000313" key="4">
    <source>
        <dbReference type="Proteomes" id="UP001303889"/>
    </source>
</evidence>
<organism evidence="3 4">
    <name type="scientific">Staphylotrichum tortipilum</name>
    <dbReference type="NCBI Taxonomy" id="2831512"/>
    <lineage>
        <taxon>Eukaryota</taxon>
        <taxon>Fungi</taxon>
        <taxon>Dikarya</taxon>
        <taxon>Ascomycota</taxon>
        <taxon>Pezizomycotina</taxon>
        <taxon>Sordariomycetes</taxon>
        <taxon>Sordariomycetidae</taxon>
        <taxon>Sordariales</taxon>
        <taxon>Chaetomiaceae</taxon>
        <taxon>Staphylotrichum</taxon>
    </lineage>
</organism>
<sequence>LLLILHASVLVRLCTAIFGGASVPGRASTGCIAVADVIAIPVALSGIFVMIVGQHPRECGSGDCDKIRADPADQPRAVAVFLLCAVSSVTTLQAFPGCVVLIVPARGD</sequence>
<feature type="chain" id="PRO_5042830408" evidence="2">
    <location>
        <begin position="17"/>
        <end position="108"/>
    </location>
</feature>
<feature type="signal peptide" evidence="2">
    <location>
        <begin position="1"/>
        <end position="16"/>
    </location>
</feature>
<proteinExistence type="predicted"/>
<evidence type="ECO:0000313" key="3">
    <source>
        <dbReference type="EMBL" id="KAK3901512.1"/>
    </source>
</evidence>
<comment type="caution">
    <text evidence="3">The sequence shown here is derived from an EMBL/GenBank/DDBJ whole genome shotgun (WGS) entry which is preliminary data.</text>
</comment>
<accession>A0AAN6MK33</accession>
<gene>
    <name evidence="3" type="ORF">C8A05DRAFT_16303</name>
</gene>
<keyword evidence="1" id="KW-0812">Transmembrane</keyword>
<name>A0AAN6MK33_9PEZI</name>
<feature type="transmembrane region" description="Helical" evidence="1">
    <location>
        <begin position="32"/>
        <end position="52"/>
    </location>
</feature>
<reference evidence="3" key="2">
    <citation type="submission" date="2023-05" db="EMBL/GenBank/DDBJ databases">
        <authorList>
            <consortium name="Lawrence Berkeley National Laboratory"/>
            <person name="Steindorff A."/>
            <person name="Hensen N."/>
            <person name="Bonometti L."/>
            <person name="Westerberg I."/>
            <person name="Brannstrom I.O."/>
            <person name="Guillou S."/>
            <person name="Cros-Aarteil S."/>
            <person name="Calhoun S."/>
            <person name="Haridas S."/>
            <person name="Kuo A."/>
            <person name="Mondo S."/>
            <person name="Pangilinan J."/>
            <person name="Riley R."/>
            <person name="Labutti K."/>
            <person name="Andreopoulos B."/>
            <person name="Lipzen A."/>
            <person name="Chen C."/>
            <person name="Yanf M."/>
            <person name="Daum C."/>
            <person name="Ng V."/>
            <person name="Clum A."/>
            <person name="Ohm R."/>
            <person name="Martin F."/>
            <person name="Silar P."/>
            <person name="Natvig D."/>
            <person name="Lalanne C."/>
            <person name="Gautier V."/>
            <person name="Ament-Velasquez S.L."/>
            <person name="Kruys A."/>
            <person name="Hutchinson M.I."/>
            <person name="Powell A.J."/>
            <person name="Barry K."/>
            <person name="Miller A.N."/>
            <person name="Grigoriev I.V."/>
            <person name="Debuchy R."/>
            <person name="Gladieux P."/>
            <person name="Thoren M.H."/>
            <person name="Johannesson H."/>
        </authorList>
    </citation>
    <scope>NUCLEOTIDE SEQUENCE</scope>
    <source>
        <strain evidence="3">CBS 103.79</strain>
    </source>
</reference>
<feature type="transmembrane region" description="Helical" evidence="1">
    <location>
        <begin position="78"/>
        <end position="103"/>
    </location>
</feature>
<keyword evidence="2" id="KW-0732">Signal</keyword>
<protein>
    <submittedName>
        <fullName evidence="3">Uncharacterized protein</fullName>
    </submittedName>
</protein>
<dbReference type="AlphaFoldDB" id="A0AAN6MK33"/>
<dbReference type="EMBL" id="MU855573">
    <property type="protein sequence ID" value="KAK3901512.1"/>
    <property type="molecule type" value="Genomic_DNA"/>
</dbReference>
<keyword evidence="4" id="KW-1185">Reference proteome</keyword>
<evidence type="ECO:0000256" key="2">
    <source>
        <dbReference type="SAM" id="SignalP"/>
    </source>
</evidence>
<keyword evidence="1" id="KW-1133">Transmembrane helix</keyword>
<evidence type="ECO:0000256" key="1">
    <source>
        <dbReference type="SAM" id="Phobius"/>
    </source>
</evidence>
<dbReference type="Proteomes" id="UP001303889">
    <property type="component" value="Unassembled WGS sequence"/>
</dbReference>